<feature type="domain" description="Cytochrome c" evidence="8">
    <location>
        <begin position="92"/>
        <end position="192"/>
    </location>
</feature>
<feature type="domain" description="Cytochrome c" evidence="8">
    <location>
        <begin position="241"/>
        <end position="358"/>
    </location>
</feature>
<evidence type="ECO:0000256" key="7">
    <source>
        <dbReference type="SAM" id="MobiDB-lite"/>
    </source>
</evidence>
<keyword evidence="5 6" id="KW-0408">Iron</keyword>
<proteinExistence type="predicted"/>
<dbReference type="Gene3D" id="1.10.760.10">
    <property type="entry name" value="Cytochrome c-like domain"/>
    <property type="match status" value="2"/>
</dbReference>
<keyword evidence="9" id="KW-0575">Peroxidase</keyword>
<evidence type="ECO:0000256" key="3">
    <source>
        <dbReference type="ARBA" id="ARBA00022723"/>
    </source>
</evidence>
<comment type="caution">
    <text evidence="9">The sequence shown here is derived from an EMBL/GenBank/DDBJ whole genome shotgun (WGS) entry which is preliminary data.</text>
</comment>
<protein>
    <submittedName>
        <fullName evidence="9">Cytochrome c peroxidase</fullName>
    </submittedName>
</protein>
<keyword evidence="2 6" id="KW-0349">Heme</keyword>
<name>A0ABT7Y675_9VIBR</name>
<evidence type="ECO:0000259" key="8">
    <source>
        <dbReference type="PROSITE" id="PS51007"/>
    </source>
</evidence>
<dbReference type="Pfam" id="PF03150">
    <property type="entry name" value="CCP_MauG"/>
    <property type="match status" value="1"/>
</dbReference>
<dbReference type="InterPro" id="IPR009056">
    <property type="entry name" value="Cyt_c-like_dom"/>
</dbReference>
<sequence>MQNNRLVICCVTILCVTVGLLMFDGVKAYLNESPTLADTNIPLPGSKASDVSDTTASNSSPVVDTAQHIRRAYVDPSIPIQPILPIENIDRAKAKIGWRLFKDPNLSSNKQVSCESCHNLQTNGAEQIPVSVGVNGVGLRNSLTIFNAMNNYRLFWDGRVNTLEEQLEGPIHNPVEMDSSWEDIHQYVASSKLYRQLFAEANLDITVHTIKSALVEFENTLTTLDAPFDLYLYGQEDAISDSAKRGWFAFQSEGCIACHQGPNVGGGLVMRFGYFGQDKTGSERSSDLGRFATTSKPEDRHLFRVASLRNVADTAPYFHDGQTQHLSEAIRIMGKSQLGKDLDDKTVDDIQQFLITLSGKRPSILEEFENE</sequence>
<gene>
    <name evidence="9" type="ORF">QWJ08_19600</name>
</gene>
<dbReference type="InterPro" id="IPR036909">
    <property type="entry name" value="Cyt_c-like_dom_sf"/>
</dbReference>
<dbReference type="PANTHER" id="PTHR30600">
    <property type="entry name" value="CYTOCHROME C PEROXIDASE-RELATED"/>
    <property type="match status" value="1"/>
</dbReference>
<dbReference type="Proteomes" id="UP001169719">
    <property type="component" value="Unassembled WGS sequence"/>
</dbReference>
<evidence type="ECO:0000313" key="10">
    <source>
        <dbReference type="Proteomes" id="UP001169719"/>
    </source>
</evidence>
<keyword evidence="3 6" id="KW-0479">Metal-binding</keyword>
<dbReference type="PROSITE" id="PS51007">
    <property type="entry name" value="CYTC"/>
    <property type="match status" value="2"/>
</dbReference>
<dbReference type="SUPFAM" id="SSF46626">
    <property type="entry name" value="Cytochrome c"/>
    <property type="match status" value="2"/>
</dbReference>
<evidence type="ECO:0000256" key="4">
    <source>
        <dbReference type="ARBA" id="ARBA00023002"/>
    </source>
</evidence>
<dbReference type="GO" id="GO:0004601">
    <property type="term" value="F:peroxidase activity"/>
    <property type="evidence" value="ECO:0007669"/>
    <property type="project" value="UniProtKB-KW"/>
</dbReference>
<organism evidence="9 10">
    <name type="scientific">Vibrio agarivorans</name>
    <dbReference type="NCBI Taxonomy" id="153622"/>
    <lineage>
        <taxon>Bacteria</taxon>
        <taxon>Pseudomonadati</taxon>
        <taxon>Pseudomonadota</taxon>
        <taxon>Gammaproteobacteria</taxon>
        <taxon>Vibrionales</taxon>
        <taxon>Vibrionaceae</taxon>
        <taxon>Vibrio</taxon>
    </lineage>
</organism>
<evidence type="ECO:0000256" key="2">
    <source>
        <dbReference type="ARBA" id="ARBA00022617"/>
    </source>
</evidence>
<dbReference type="EMBL" id="JAUEOZ010000002">
    <property type="protein sequence ID" value="MDN2483554.1"/>
    <property type="molecule type" value="Genomic_DNA"/>
</dbReference>
<comment type="subcellular location">
    <subcellularLocation>
        <location evidence="1">Cell envelope</location>
    </subcellularLocation>
</comment>
<feature type="compositionally biased region" description="Polar residues" evidence="7">
    <location>
        <begin position="49"/>
        <end position="60"/>
    </location>
</feature>
<evidence type="ECO:0000256" key="1">
    <source>
        <dbReference type="ARBA" id="ARBA00004196"/>
    </source>
</evidence>
<evidence type="ECO:0000313" key="9">
    <source>
        <dbReference type="EMBL" id="MDN2483554.1"/>
    </source>
</evidence>
<dbReference type="InterPro" id="IPR051395">
    <property type="entry name" value="Cytochrome_c_Peroxidase/MauG"/>
</dbReference>
<dbReference type="PANTHER" id="PTHR30600:SF7">
    <property type="entry name" value="CYTOCHROME C PEROXIDASE-RELATED"/>
    <property type="match status" value="1"/>
</dbReference>
<accession>A0ABT7Y675</accession>
<keyword evidence="4" id="KW-0560">Oxidoreductase</keyword>
<evidence type="ECO:0000256" key="5">
    <source>
        <dbReference type="ARBA" id="ARBA00023004"/>
    </source>
</evidence>
<dbReference type="InterPro" id="IPR004852">
    <property type="entry name" value="Di-haem_cyt_c_peroxidsae"/>
</dbReference>
<reference evidence="9" key="1">
    <citation type="submission" date="2024-05" db="EMBL/GenBank/DDBJ databases">
        <title>Genome Sequences of Four Agar- Degrading Marine Bacteria.</title>
        <authorList>
            <person name="Phillips E.K."/>
            <person name="Shaffer J.C."/>
            <person name="Henson M.W."/>
            <person name="Temperton B."/>
            <person name="Thrash C.J."/>
            <person name="Martin M.O."/>
        </authorList>
    </citation>
    <scope>NUCLEOTIDE SEQUENCE</scope>
    <source>
        <strain evidence="9">EKP203</strain>
    </source>
</reference>
<dbReference type="RefSeq" id="WP_289963623.1">
    <property type="nucleotide sequence ID" value="NZ_JAUEOZ010000002.1"/>
</dbReference>
<keyword evidence="10" id="KW-1185">Reference proteome</keyword>
<evidence type="ECO:0000256" key="6">
    <source>
        <dbReference type="PROSITE-ProRule" id="PRU00433"/>
    </source>
</evidence>
<feature type="region of interest" description="Disordered" evidence="7">
    <location>
        <begin position="41"/>
        <end position="60"/>
    </location>
</feature>